<keyword evidence="1" id="KW-0285">Flavoprotein</keyword>
<reference evidence="5" key="1">
    <citation type="submission" date="2022-06" db="EMBL/GenBank/DDBJ databases">
        <title>Isolation of gut microbiota from human fecal samples.</title>
        <authorList>
            <person name="Pamer E.G."/>
            <person name="Barat B."/>
            <person name="Waligurski E."/>
            <person name="Medina S."/>
            <person name="Paddock L."/>
            <person name="Mostad J."/>
        </authorList>
    </citation>
    <scope>NUCLEOTIDE SEQUENCE</scope>
    <source>
        <strain evidence="5">DFI.7.96</strain>
    </source>
</reference>
<evidence type="ECO:0000259" key="4">
    <source>
        <dbReference type="Pfam" id="PF00881"/>
    </source>
</evidence>
<dbReference type="Gene3D" id="3.40.109.10">
    <property type="entry name" value="NADH Oxidase"/>
    <property type="match status" value="1"/>
</dbReference>
<organism evidence="5 6">
    <name type="scientific">Bittarella massiliensis</name>
    <name type="common">ex Durand et al. 2017</name>
    <dbReference type="NCBI Taxonomy" id="1720313"/>
    <lineage>
        <taxon>Bacteria</taxon>
        <taxon>Bacillati</taxon>
        <taxon>Bacillota</taxon>
        <taxon>Clostridia</taxon>
        <taxon>Eubacteriales</taxon>
        <taxon>Oscillospiraceae</taxon>
        <taxon>Bittarella (ex Durand et al. 2017)</taxon>
    </lineage>
</organism>
<keyword evidence="2" id="KW-0288">FMN</keyword>
<accession>A0AAW5KCR1</accession>
<dbReference type="RefSeq" id="WP_256136203.1">
    <property type="nucleotide sequence ID" value="NZ_JANGAB010000004.1"/>
</dbReference>
<dbReference type="InterPro" id="IPR029479">
    <property type="entry name" value="Nitroreductase"/>
</dbReference>
<protein>
    <submittedName>
        <fullName evidence="5">Nitroreductase family protein</fullName>
    </submittedName>
</protein>
<evidence type="ECO:0000256" key="2">
    <source>
        <dbReference type="ARBA" id="ARBA00022643"/>
    </source>
</evidence>
<keyword evidence="3" id="KW-0560">Oxidoreductase</keyword>
<comment type="caution">
    <text evidence="5">The sequence shown here is derived from an EMBL/GenBank/DDBJ whole genome shotgun (WGS) entry which is preliminary data.</text>
</comment>
<dbReference type="PANTHER" id="PTHR23026:SF90">
    <property type="entry name" value="IODOTYROSINE DEIODINASE 1"/>
    <property type="match status" value="1"/>
</dbReference>
<name>A0AAW5KCR1_9FIRM</name>
<proteinExistence type="predicted"/>
<evidence type="ECO:0000256" key="1">
    <source>
        <dbReference type="ARBA" id="ARBA00022630"/>
    </source>
</evidence>
<dbReference type="GO" id="GO:0016491">
    <property type="term" value="F:oxidoreductase activity"/>
    <property type="evidence" value="ECO:0007669"/>
    <property type="project" value="UniProtKB-KW"/>
</dbReference>
<dbReference type="Pfam" id="PF00881">
    <property type="entry name" value="Nitroreductase"/>
    <property type="match status" value="1"/>
</dbReference>
<dbReference type="Proteomes" id="UP001205063">
    <property type="component" value="Unassembled WGS sequence"/>
</dbReference>
<evidence type="ECO:0000256" key="3">
    <source>
        <dbReference type="ARBA" id="ARBA00023002"/>
    </source>
</evidence>
<dbReference type="EMBL" id="JANGAB010000004">
    <property type="protein sequence ID" value="MCQ4949702.1"/>
    <property type="molecule type" value="Genomic_DNA"/>
</dbReference>
<dbReference type="SUPFAM" id="SSF55469">
    <property type="entry name" value="FMN-dependent nitroreductase-like"/>
    <property type="match status" value="1"/>
</dbReference>
<feature type="domain" description="Nitroreductase" evidence="4">
    <location>
        <begin position="7"/>
        <end position="179"/>
    </location>
</feature>
<evidence type="ECO:0000313" key="5">
    <source>
        <dbReference type="EMBL" id="MCQ4949702.1"/>
    </source>
</evidence>
<dbReference type="InterPro" id="IPR050627">
    <property type="entry name" value="Nitroreductase/BluB"/>
</dbReference>
<sequence>MEFDEVIDRRRTSREWTDREVDFEAIKRIIGAGMKAPSWDHCRSWQFIVLHTKEEKEHAFSFAKSVARKFDPTRYEGRTLNLSQEMYLYAMPRQHTMLIDCPYVIVPLFPCKRLNAEWVSKLNPLATAWCVAENIMLAAINEGLGYSLRIPLNREHDVVLEKLGVPDGWMTPCFIGVGHPKEDERVLGQYSTDPSGHMHMGGWHIQETVNL</sequence>
<dbReference type="PANTHER" id="PTHR23026">
    <property type="entry name" value="NADPH NITROREDUCTASE"/>
    <property type="match status" value="1"/>
</dbReference>
<evidence type="ECO:0000313" key="6">
    <source>
        <dbReference type="Proteomes" id="UP001205063"/>
    </source>
</evidence>
<gene>
    <name evidence="5" type="ORF">NE646_08490</name>
</gene>
<dbReference type="InterPro" id="IPR000415">
    <property type="entry name" value="Nitroreductase-like"/>
</dbReference>
<dbReference type="AlphaFoldDB" id="A0AAW5KCR1"/>